<dbReference type="RefSeq" id="WP_346783916.1">
    <property type="nucleotide sequence ID" value="NZ_JBDLBR010000001.1"/>
</dbReference>
<dbReference type="Pfam" id="PF20057">
    <property type="entry name" value="DUF6456"/>
    <property type="match status" value="1"/>
</dbReference>
<gene>
    <name evidence="3" type="ORF">ABDJ38_03225</name>
</gene>
<dbReference type="InterPro" id="IPR045599">
    <property type="entry name" value="DUF6456"/>
</dbReference>
<name>A0ABV0CU56_9SPHN</name>
<evidence type="ECO:0000313" key="3">
    <source>
        <dbReference type="EMBL" id="MEN7536181.1"/>
    </source>
</evidence>
<evidence type="ECO:0000313" key="4">
    <source>
        <dbReference type="Proteomes" id="UP001484535"/>
    </source>
</evidence>
<organism evidence="3 4">
    <name type="scientific">Aurantiacibacter flavus</name>
    <dbReference type="NCBI Taxonomy" id="3145232"/>
    <lineage>
        <taxon>Bacteria</taxon>
        <taxon>Pseudomonadati</taxon>
        <taxon>Pseudomonadota</taxon>
        <taxon>Alphaproteobacteria</taxon>
        <taxon>Sphingomonadales</taxon>
        <taxon>Erythrobacteraceae</taxon>
        <taxon>Aurantiacibacter</taxon>
    </lineage>
</organism>
<keyword evidence="4" id="KW-1185">Reference proteome</keyword>
<feature type="region of interest" description="Disordered" evidence="1">
    <location>
        <begin position="1"/>
        <end position="22"/>
    </location>
</feature>
<dbReference type="EMBL" id="JBDLBR010000001">
    <property type="protein sequence ID" value="MEN7536181.1"/>
    <property type="molecule type" value="Genomic_DNA"/>
</dbReference>
<feature type="compositionally biased region" description="Basic and acidic residues" evidence="1">
    <location>
        <begin position="1"/>
        <end position="16"/>
    </location>
</feature>
<sequence length="160" mass="18050">MPRELVERELSEEGPRRTCKGGQISRRRRSVTMNLAESPLSWLHAHGHLDDRLFAAGEALRNDYERAQVAPSITMRWDPVRMKSTGERGLESGEKQIAARQRFDGAMKAAGRGLEDVLWRVVCAGETLPVAEKALAWPARSGKLVLRLALDRVADFYRVR</sequence>
<protein>
    <submittedName>
        <fullName evidence="3">DUF6456 domain-containing protein</fullName>
    </submittedName>
</protein>
<accession>A0ABV0CU56</accession>
<reference evidence="3 4" key="1">
    <citation type="submission" date="2024-05" db="EMBL/GenBank/DDBJ databases">
        <authorList>
            <person name="Park S."/>
        </authorList>
    </citation>
    <scope>NUCLEOTIDE SEQUENCE [LARGE SCALE GENOMIC DNA]</scope>
    <source>
        <strain evidence="3 4">DGU5</strain>
    </source>
</reference>
<proteinExistence type="predicted"/>
<dbReference type="Proteomes" id="UP001484535">
    <property type="component" value="Unassembled WGS sequence"/>
</dbReference>
<evidence type="ECO:0000256" key="1">
    <source>
        <dbReference type="SAM" id="MobiDB-lite"/>
    </source>
</evidence>
<feature type="domain" description="DUF6456" evidence="2">
    <location>
        <begin position="32"/>
        <end position="158"/>
    </location>
</feature>
<evidence type="ECO:0000259" key="2">
    <source>
        <dbReference type="Pfam" id="PF20057"/>
    </source>
</evidence>
<comment type="caution">
    <text evidence="3">The sequence shown here is derived from an EMBL/GenBank/DDBJ whole genome shotgun (WGS) entry which is preliminary data.</text>
</comment>